<accession>A0A1N7MPJ4</accession>
<dbReference type="OrthoDB" id="1440774at2"/>
<evidence type="ECO:0000313" key="1">
    <source>
        <dbReference type="EMBL" id="SIS88027.1"/>
    </source>
</evidence>
<gene>
    <name evidence="1" type="ORF">SAMN05421785_103385</name>
</gene>
<dbReference type="AlphaFoldDB" id="A0A1N7MPJ4"/>
<dbReference type="Proteomes" id="UP000185781">
    <property type="component" value="Unassembled WGS sequence"/>
</dbReference>
<sequence>MKIFYSLILLFLMIFVKSQTGFDVLYEADYKLIYKDQKSNAVSQEDTFALLINGKESYYKNMKKYIMDSLKLEKKINEKSGIAVGLKYSTDFPEYIGTTSGKLYVTSPVANKIFKYEESNNFEWKLINEFRIIGKYKCQKAVIKKYGRSWVAWFTEEIPFPFGPYKFNKLPGLIIEIFDEEKDYVFSMYNFRKRKYFARSANMEPKATLVNKAKIFDYQRREIADPNTYNKLIDDPETLRMIMKKAQERAKNYNPIELSIE</sequence>
<dbReference type="NCBIfam" id="TIGR01200">
    <property type="entry name" value="GLPGLI"/>
    <property type="match status" value="1"/>
</dbReference>
<name>A0A1N7MPJ4_9FLAO</name>
<dbReference type="EMBL" id="FTOV01000003">
    <property type="protein sequence ID" value="SIS88027.1"/>
    <property type="molecule type" value="Genomic_DNA"/>
</dbReference>
<reference evidence="1 2" key="1">
    <citation type="submission" date="2017-01" db="EMBL/GenBank/DDBJ databases">
        <authorList>
            <person name="Mah S.A."/>
            <person name="Swanson W.J."/>
            <person name="Moy G.W."/>
            <person name="Vacquier V.D."/>
        </authorList>
    </citation>
    <scope>NUCLEOTIDE SEQUENCE [LARGE SCALE GENOMIC DNA]</scope>
    <source>
        <strain evidence="1 2">DSM 18014</strain>
    </source>
</reference>
<proteinExistence type="predicted"/>
<evidence type="ECO:0000313" key="2">
    <source>
        <dbReference type="Proteomes" id="UP000185781"/>
    </source>
</evidence>
<dbReference type="InterPro" id="IPR005901">
    <property type="entry name" value="GLPGLI"/>
</dbReference>
<organism evidence="1 2">
    <name type="scientific">Chryseobacterium gambrini</name>
    <dbReference type="NCBI Taxonomy" id="373672"/>
    <lineage>
        <taxon>Bacteria</taxon>
        <taxon>Pseudomonadati</taxon>
        <taxon>Bacteroidota</taxon>
        <taxon>Flavobacteriia</taxon>
        <taxon>Flavobacteriales</taxon>
        <taxon>Weeksellaceae</taxon>
        <taxon>Chryseobacterium group</taxon>
        <taxon>Chryseobacterium</taxon>
    </lineage>
</organism>
<dbReference type="STRING" id="373672.SAMN05421785_103385"/>
<protein>
    <submittedName>
        <fullName evidence="1">GLPGLI family protein</fullName>
    </submittedName>
</protein>
<dbReference type="RefSeq" id="WP_076391621.1">
    <property type="nucleotide sequence ID" value="NZ_FTOV01000003.1"/>
</dbReference>
<dbReference type="Pfam" id="PF09697">
    <property type="entry name" value="Porph_ging"/>
    <property type="match status" value="1"/>
</dbReference>